<keyword evidence="2" id="KW-0472">Membrane</keyword>
<name>A0A9P8RQJ5_9PEZI</name>
<evidence type="ECO:0000313" key="4">
    <source>
        <dbReference type="Proteomes" id="UP000750711"/>
    </source>
</evidence>
<keyword evidence="2" id="KW-0812">Transmembrane</keyword>
<proteinExistence type="predicted"/>
<feature type="transmembrane region" description="Helical" evidence="2">
    <location>
        <begin position="57"/>
        <end position="79"/>
    </location>
</feature>
<accession>A0A9P8RQJ5</accession>
<evidence type="ECO:0000256" key="1">
    <source>
        <dbReference type="SAM" id="MobiDB-lite"/>
    </source>
</evidence>
<dbReference type="PANTHER" id="PTHR31382:SF1">
    <property type="entry name" value="SODIUM ION_PROTON EXCHANGER (EUROFUNG)"/>
    <property type="match status" value="1"/>
</dbReference>
<feature type="transmembrane region" description="Helical" evidence="2">
    <location>
        <begin position="12"/>
        <end position="33"/>
    </location>
</feature>
<dbReference type="GO" id="GO:0015385">
    <property type="term" value="F:sodium:proton antiporter activity"/>
    <property type="evidence" value="ECO:0007669"/>
    <property type="project" value="InterPro"/>
</dbReference>
<keyword evidence="2" id="KW-1133">Transmembrane helix</keyword>
<evidence type="ECO:0000313" key="3">
    <source>
        <dbReference type="EMBL" id="KAH0559948.1"/>
    </source>
</evidence>
<protein>
    <submittedName>
        <fullName evidence="3">Uncharacterized protein</fullName>
    </submittedName>
</protein>
<dbReference type="InterPro" id="IPR004712">
    <property type="entry name" value="Na+/H+_antiporter_fungi"/>
</dbReference>
<feature type="region of interest" description="Disordered" evidence="1">
    <location>
        <begin position="122"/>
        <end position="141"/>
    </location>
</feature>
<dbReference type="GO" id="GO:0120029">
    <property type="term" value="P:proton export across plasma membrane"/>
    <property type="evidence" value="ECO:0007669"/>
    <property type="project" value="InterPro"/>
</dbReference>
<evidence type="ECO:0000256" key="2">
    <source>
        <dbReference type="SAM" id="Phobius"/>
    </source>
</evidence>
<sequence length="159" mass="17744">MHRVIPQIEGKRQALFTGFFGPIGVSAIFYLYVSLEFLGQIKVDGEVREDARRLQDVMMVVIWFLAISSIIVHGLTIPLGKLGVYLPRTISKALEPASRDESESPFRVQERVERVERAEQLHGHRQQQIQAGQLSSGGIPPRSVFRIGGTVIPSAESHI</sequence>
<organism evidence="3 4">
    <name type="scientific">Trichoglossum hirsutum</name>
    <dbReference type="NCBI Taxonomy" id="265104"/>
    <lineage>
        <taxon>Eukaryota</taxon>
        <taxon>Fungi</taxon>
        <taxon>Dikarya</taxon>
        <taxon>Ascomycota</taxon>
        <taxon>Pezizomycotina</taxon>
        <taxon>Geoglossomycetes</taxon>
        <taxon>Geoglossales</taxon>
        <taxon>Geoglossaceae</taxon>
        <taxon>Trichoglossum</taxon>
    </lineage>
</organism>
<dbReference type="GO" id="GO:0042391">
    <property type="term" value="P:regulation of membrane potential"/>
    <property type="evidence" value="ECO:0007669"/>
    <property type="project" value="InterPro"/>
</dbReference>
<comment type="caution">
    <text evidence="3">The sequence shown here is derived from an EMBL/GenBank/DDBJ whole genome shotgun (WGS) entry which is preliminary data.</text>
</comment>
<dbReference type="AlphaFoldDB" id="A0A9P8RQJ5"/>
<dbReference type="GO" id="GO:0005886">
    <property type="term" value="C:plasma membrane"/>
    <property type="evidence" value="ECO:0007669"/>
    <property type="project" value="InterPro"/>
</dbReference>
<keyword evidence="4" id="KW-1185">Reference proteome</keyword>
<dbReference type="PANTHER" id="PTHR31382">
    <property type="entry name" value="NA(+)/H(+) ANTIPORTER"/>
    <property type="match status" value="1"/>
</dbReference>
<feature type="compositionally biased region" description="Polar residues" evidence="1">
    <location>
        <begin position="126"/>
        <end position="136"/>
    </location>
</feature>
<dbReference type="GO" id="GO:0036376">
    <property type="term" value="P:sodium ion export across plasma membrane"/>
    <property type="evidence" value="ECO:0007669"/>
    <property type="project" value="InterPro"/>
</dbReference>
<dbReference type="EMBL" id="JAGHQM010000482">
    <property type="protein sequence ID" value="KAH0559948.1"/>
    <property type="molecule type" value="Genomic_DNA"/>
</dbReference>
<dbReference type="Proteomes" id="UP000750711">
    <property type="component" value="Unassembled WGS sequence"/>
</dbReference>
<gene>
    <name evidence="3" type="ORF">GP486_003532</name>
</gene>
<reference evidence="3" key="1">
    <citation type="submission" date="2021-03" db="EMBL/GenBank/DDBJ databases">
        <title>Comparative genomics and phylogenomic investigation of the class Geoglossomycetes provide insights into ecological specialization and systematics.</title>
        <authorList>
            <person name="Melie T."/>
            <person name="Pirro S."/>
            <person name="Miller A.N."/>
            <person name="Quandt A."/>
        </authorList>
    </citation>
    <scope>NUCLEOTIDE SEQUENCE</scope>
    <source>
        <strain evidence="3">CAQ_001_2017</strain>
    </source>
</reference>